<dbReference type="AlphaFoldDB" id="A0A9X1W0D7"/>
<dbReference type="Proteomes" id="UP001139447">
    <property type="component" value="Unassembled WGS sequence"/>
</dbReference>
<name>A0A9X1W0D7_9BURK</name>
<protein>
    <submittedName>
        <fullName evidence="1">Uncharacterized protein</fullName>
    </submittedName>
</protein>
<sequence>MDQTSVFRHQQYELLCSAKALDGGTFTPALVIVKQVWPTRPRQIAVDRCDFPTAAEAIDAAQKRGIEWIGHYG</sequence>
<evidence type="ECO:0000313" key="1">
    <source>
        <dbReference type="EMBL" id="MCJ0765494.1"/>
    </source>
</evidence>
<dbReference type="EMBL" id="JALGBI010000003">
    <property type="protein sequence ID" value="MCJ0765494.1"/>
    <property type="molecule type" value="Genomic_DNA"/>
</dbReference>
<organism evidence="1 2">
    <name type="scientific">Variovorax terrae</name>
    <dbReference type="NCBI Taxonomy" id="2923278"/>
    <lineage>
        <taxon>Bacteria</taxon>
        <taxon>Pseudomonadati</taxon>
        <taxon>Pseudomonadota</taxon>
        <taxon>Betaproteobacteria</taxon>
        <taxon>Burkholderiales</taxon>
        <taxon>Comamonadaceae</taxon>
        <taxon>Variovorax</taxon>
    </lineage>
</organism>
<proteinExistence type="predicted"/>
<gene>
    <name evidence="1" type="ORF">MMF98_19960</name>
</gene>
<reference evidence="1" key="1">
    <citation type="submission" date="2022-03" db="EMBL/GenBank/DDBJ databases">
        <authorList>
            <person name="Woo C.Y."/>
        </authorList>
    </citation>
    <scope>NUCLEOTIDE SEQUENCE</scope>
    <source>
        <strain evidence="1">CYS-02</strain>
    </source>
</reference>
<keyword evidence="2" id="KW-1185">Reference proteome</keyword>
<dbReference type="RefSeq" id="WP_243308961.1">
    <property type="nucleotide sequence ID" value="NZ_JALGBI010000003.1"/>
</dbReference>
<accession>A0A9X1W0D7</accession>
<evidence type="ECO:0000313" key="2">
    <source>
        <dbReference type="Proteomes" id="UP001139447"/>
    </source>
</evidence>
<comment type="caution">
    <text evidence="1">The sequence shown here is derived from an EMBL/GenBank/DDBJ whole genome shotgun (WGS) entry which is preliminary data.</text>
</comment>